<dbReference type="PANTHER" id="PTHR22803">
    <property type="entry name" value="MANNOSE, PHOSPHOLIPASE, LECTIN RECEPTOR RELATED"/>
    <property type="match status" value="1"/>
</dbReference>
<comment type="caution">
    <text evidence="4">The sequence shown here is derived from an EMBL/GenBank/DDBJ whole genome shotgun (WGS) entry which is preliminary data.</text>
</comment>
<organism evidence="4 5">
    <name type="scientific">Sinanodonta woodiana</name>
    <name type="common">Chinese pond mussel</name>
    <name type="synonym">Anodonta woodiana</name>
    <dbReference type="NCBI Taxonomy" id="1069815"/>
    <lineage>
        <taxon>Eukaryota</taxon>
        <taxon>Metazoa</taxon>
        <taxon>Spiralia</taxon>
        <taxon>Lophotrochozoa</taxon>
        <taxon>Mollusca</taxon>
        <taxon>Bivalvia</taxon>
        <taxon>Autobranchia</taxon>
        <taxon>Heteroconchia</taxon>
        <taxon>Palaeoheterodonta</taxon>
        <taxon>Unionida</taxon>
        <taxon>Unionoidea</taxon>
        <taxon>Unionidae</taxon>
        <taxon>Unioninae</taxon>
        <taxon>Sinanodonta</taxon>
    </lineage>
</organism>
<feature type="signal peptide" evidence="2">
    <location>
        <begin position="1"/>
        <end position="22"/>
    </location>
</feature>
<evidence type="ECO:0000256" key="1">
    <source>
        <dbReference type="ARBA" id="ARBA00023157"/>
    </source>
</evidence>
<dbReference type="InterPro" id="IPR001304">
    <property type="entry name" value="C-type_lectin-like"/>
</dbReference>
<dbReference type="SMART" id="SM00034">
    <property type="entry name" value="CLECT"/>
    <property type="match status" value="1"/>
</dbReference>
<evidence type="ECO:0000256" key="2">
    <source>
        <dbReference type="SAM" id="SignalP"/>
    </source>
</evidence>
<gene>
    <name evidence="4" type="ORF">ACJMK2_032062</name>
</gene>
<reference evidence="4 5" key="1">
    <citation type="submission" date="2024-11" db="EMBL/GenBank/DDBJ databases">
        <title>Chromosome-level genome assembly of the freshwater bivalve Anodonta woodiana.</title>
        <authorList>
            <person name="Chen X."/>
        </authorList>
    </citation>
    <scope>NUCLEOTIDE SEQUENCE [LARGE SCALE GENOMIC DNA]</scope>
    <source>
        <strain evidence="4">MN2024</strain>
        <tissue evidence="4">Gills</tissue>
    </source>
</reference>
<sequence length="247" mass="27633">MRIIISLVLFHQLLTLVAYVNSQSTANVCPQTTIAVDDQGSAYGGVKMYFGDSFCQRVIQQDLTNAVKSACPGMNATTVPSAEYIALNTKIDSLDKKAEIVLQKINALIASTAAKTCRAGYELYDQEKFCYKYHMDCKTWTEARQACQQDGGDLISLNDKNFEFFRGLARSKSGSCNNFWVGATDAAAEGVWNWLNGDKFNTTLWAPQQPDNWGNVENCVTFAKMFDFKLNDENCSLKHHFVCRVSY</sequence>
<dbReference type="Pfam" id="PF00059">
    <property type="entry name" value="Lectin_C"/>
    <property type="match status" value="1"/>
</dbReference>
<protein>
    <recommendedName>
        <fullName evidence="3">C-type lectin domain-containing protein</fullName>
    </recommendedName>
</protein>
<dbReference type="PROSITE" id="PS50041">
    <property type="entry name" value="C_TYPE_LECTIN_2"/>
    <property type="match status" value="1"/>
</dbReference>
<dbReference type="EMBL" id="JBJQND010000004">
    <property type="protein sequence ID" value="KAL3879776.1"/>
    <property type="molecule type" value="Genomic_DNA"/>
</dbReference>
<dbReference type="InterPro" id="IPR016186">
    <property type="entry name" value="C-type_lectin-like/link_sf"/>
</dbReference>
<evidence type="ECO:0000259" key="3">
    <source>
        <dbReference type="PROSITE" id="PS50041"/>
    </source>
</evidence>
<dbReference type="CDD" id="cd00037">
    <property type="entry name" value="CLECT"/>
    <property type="match status" value="1"/>
</dbReference>
<keyword evidence="2" id="KW-0732">Signal</keyword>
<dbReference type="AlphaFoldDB" id="A0ABD3X2E6"/>
<name>A0ABD3X2E6_SINWO</name>
<dbReference type="InterPro" id="IPR050111">
    <property type="entry name" value="C-type_lectin/snaclec_domain"/>
</dbReference>
<dbReference type="SUPFAM" id="SSF56436">
    <property type="entry name" value="C-type lectin-like"/>
    <property type="match status" value="1"/>
</dbReference>
<dbReference type="InterPro" id="IPR016187">
    <property type="entry name" value="CTDL_fold"/>
</dbReference>
<proteinExistence type="predicted"/>
<dbReference type="Gene3D" id="3.10.100.10">
    <property type="entry name" value="Mannose-Binding Protein A, subunit A"/>
    <property type="match status" value="1"/>
</dbReference>
<keyword evidence="5" id="KW-1185">Reference proteome</keyword>
<evidence type="ECO:0000313" key="5">
    <source>
        <dbReference type="Proteomes" id="UP001634394"/>
    </source>
</evidence>
<dbReference type="InterPro" id="IPR018378">
    <property type="entry name" value="C-type_lectin_CS"/>
</dbReference>
<feature type="chain" id="PRO_5044775026" description="C-type lectin domain-containing protein" evidence="2">
    <location>
        <begin position="23"/>
        <end position="247"/>
    </location>
</feature>
<evidence type="ECO:0000313" key="4">
    <source>
        <dbReference type="EMBL" id="KAL3879776.1"/>
    </source>
</evidence>
<keyword evidence="1" id="KW-1015">Disulfide bond</keyword>
<accession>A0ABD3X2E6</accession>
<feature type="domain" description="C-type lectin" evidence="3">
    <location>
        <begin position="126"/>
        <end position="244"/>
    </location>
</feature>
<dbReference type="Proteomes" id="UP001634394">
    <property type="component" value="Unassembled WGS sequence"/>
</dbReference>
<dbReference type="PROSITE" id="PS00615">
    <property type="entry name" value="C_TYPE_LECTIN_1"/>
    <property type="match status" value="1"/>
</dbReference>